<evidence type="ECO:0000256" key="6">
    <source>
        <dbReference type="ARBA" id="ARBA00023204"/>
    </source>
</evidence>
<evidence type="ECO:0000256" key="7">
    <source>
        <dbReference type="HAMAP-Rule" id="MF_00017"/>
    </source>
</evidence>
<keyword evidence="1 7" id="KW-0479">Metal-binding</keyword>
<evidence type="ECO:0000256" key="4">
    <source>
        <dbReference type="ARBA" id="ARBA00022833"/>
    </source>
</evidence>
<proteinExistence type="inferred from homology"/>
<dbReference type="GO" id="GO:0008270">
    <property type="term" value="F:zinc ion binding"/>
    <property type="evidence" value="ECO:0007669"/>
    <property type="project" value="UniProtKB-KW"/>
</dbReference>
<dbReference type="Gene3D" id="3.30.60.80">
    <property type="match status" value="1"/>
</dbReference>
<dbReference type="InterPro" id="IPR006171">
    <property type="entry name" value="TOPRIM_dom"/>
</dbReference>
<keyword evidence="2 7" id="KW-0227">DNA damage</keyword>
<dbReference type="EMBL" id="QSLN01000001">
    <property type="protein sequence ID" value="RDV84598.1"/>
    <property type="molecule type" value="Genomic_DNA"/>
</dbReference>
<keyword evidence="3 7" id="KW-0863">Zinc-finger</keyword>
<evidence type="ECO:0000256" key="1">
    <source>
        <dbReference type="ARBA" id="ARBA00022723"/>
    </source>
</evidence>
<organism evidence="9 10">
    <name type="scientific">Ammonifex thiophilus</name>
    <dbReference type="NCBI Taxonomy" id="444093"/>
    <lineage>
        <taxon>Bacteria</taxon>
        <taxon>Bacillati</taxon>
        <taxon>Bacillota</taxon>
        <taxon>Clostridia</taxon>
        <taxon>Thermoanaerobacterales</taxon>
        <taxon>Thermoanaerobacteraceae</taxon>
        <taxon>Ammonifex</taxon>
    </lineage>
</organism>
<keyword evidence="6 7" id="KW-0234">DNA repair</keyword>
<dbReference type="AlphaFoldDB" id="A0A3D8P7H0"/>
<dbReference type="InterPro" id="IPR015967">
    <property type="entry name" value="Rcmb_RecR_Znf"/>
</dbReference>
<comment type="caution">
    <text evidence="9">The sequence shown here is derived from an EMBL/GenBank/DDBJ whole genome shotgun (WGS) entry which is preliminary data.</text>
</comment>
<name>A0A3D8P7H0_9THEO</name>
<comment type="similarity">
    <text evidence="7">Belongs to the RecR family.</text>
</comment>
<evidence type="ECO:0000313" key="10">
    <source>
        <dbReference type="Proteomes" id="UP000256329"/>
    </source>
</evidence>
<dbReference type="OrthoDB" id="9802672at2"/>
<sequence length="198" mass="21844">MSYPRPVARLIEEFKRLPGIGSRTAQRLAFYLLSAPPEEALRLAEAIREAREKTFYCSVCGNFTDTDPCSICSDARRDKGVLCVVEMPRDVAAIERAGCFKGVYHVLHGVLSPLDGVGPDKLRLQELVLRLHEGEVKEVIIATSSTTEGEATALYLKRLLKPLGVKVSRLAYGLPVGAEIELADEETISRALEGRKEF</sequence>
<dbReference type="SUPFAM" id="SSF111304">
    <property type="entry name" value="Recombination protein RecR"/>
    <property type="match status" value="1"/>
</dbReference>
<feature type="domain" description="Toprim" evidence="8">
    <location>
        <begin position="80"/>
        <end position="175"/>
    </location>
</feature>
<accession>A0A3D8P7H0</accession>
<keyword evidence="10" id="KW-1185">Reference proteome</keyword>
<dbReference type="Pfam" id="PF02132">
    <property type="entry name" value="RecR_ZnF"/>
    <property type="match status" value="1"/>
</dbReference>
<feature type="zinc finger region" description="C4-type" evidence="7">
    <location>
        <begin position="57"/>
        <end position="72"/>
    </location>
</feature>
<dbReference type="Gene3D" id="1.10.8.420">
    <property type="entry name" value="RecR Domain 1"/>
    <property type="match status" value="1"/>
</dbReference>
<dbReference type="GO" id="GO:0006281">
    <property type="term" value="P:DNA repair"/>
    <property type="evidence" value="ECO:0007669"/>
    <property type="project" value="UniProtKB-UniRule"/>
</dbReference>
<evidence type="ECO:0000313" key="9">
    <source>
        <dbReference type="EMBL" id="RDV84598.1"/>
    </source>
</evidence>
<comment type="function">
    <text evidence="7">May play a role in DNA repair. It seems to be involved in an RecBC-independent recombinational process of DNA repair. It may act with RecF and RecO.</text>
</comment>
<dbReference type="Gene3D" id="3.40.1360.10">
    <property type="match status" value="1"/>
</dbReference>
<dbReference type="InterPro" id="IPR034137">
    <property type="entry name" value="TOPRIM_RecR"/>
</dbReference>
<dbReference type="GO" id="GO:0006310">
    <property type="term" value="P:DNA recombination"/>
    <property type="evidence" value="ECO:0007669"/>
    <property type="project" value="UniProtKB-UniRule"/>
</dbReference>
<dbReference type="InterPro" id="IPR023627">
    <property type="entry name" value="Rcmb_RecR"/>
</dbReference>
<gene>
    <name evidence="7" type="primary">recR</name>
    <name evidence="9" type="ORF">DXX99_00695</name>
</gene>
<dbReference type="CDD" id="cd01025">
    <property type="entry name" value="TOPRIM_recR"/>
    <property type="match status" value="1"/>
</dbReference>
<dbReference type="Pfam" id="PF13662">
    <property type="entry name" value="Toprim_4"/>
    <property type="match status" value="1"/>
</dbReference>
<dbReference type="Gene3D" id="6.10.250.240">
    <property type="match status" value="1"/>
</dbReference>
<protein>
    <recommendedName>
        <fullName evidence="7">Recombination protein RecR</fullName>
    </recommendedName>
</protein>
<dbReference type="HAMAP" id="MF_00017">
    <property type="entry name" value="RecR"/>
    <property type="match status" value="1"/>
</dbReference>
<dbReference type="PROSITE" id="PS50880">
    <property type="entry name" value="TOPRIM"/>
    <property type="match status" value="1"/>
</dbReference>
<dbReference type="Proteomes" id="UP000256329">
    <property type="component" value="Unassembled WGS sequence"/>
</dbReference>
<dbReference type="Pfam" id="PF21175">
    <property type="entry name" value="RecR_C"/>
    <property type="match status" value="1"/>
</dbReference>
<keyword evidence="4 7" id="KW-0862">Zinc</keyword>
<evidence type="ECO:0000256" key="2">
    <source>
        <dbReference type="ARBA" id="ARBA00022763"/>
    </source>
</evidence>
<dbReference type="PANTHER" id="PTHR30446:SF0">
    <property type="entry name" value="RECOMBINATION PROTEIN RECR"/>
    <property type="match status" value="1"/>
</dbReference>
<dbReference type="InterPro" id="IPR000093">
    <property type="entry name" value="DNA_Rcmb_RecR"/>
</dbReference>
<dbReference type="RefSeq" id="WP_115791592.1">
    <property type="nucleotide sequence ID" value="NZ_QSLN01000001.1"/>
</dbReference>
<reference evidence="9 10" key="1">
    <citation type="submission" date="2018-08" db="EMBL/GenBank/DDBJ databases">
        <title>Form III RuBisCO-mediated autotrophy in Thermodesulfobium bacteria.</title>
        <authorList>
            <person name="Toshchakov S.V."/>
            <person name="Kublanov I.V."/>
            <person name="Frolov E."/>
            <person name="Bonch-Osmolovskaya E.A."/>
            <person name="Tourova T.P."/>
            <person name="Chernych N.A."/>
            <person name="Lebedinsky A.V."/>
        </authorList>
    </citation>
    <scope>NUCLEOTIDE SEQUENCE [LARGE SCALE GENOMIC DNA]</scope>
    <source>
        <strain evidence="9 10">SR</strain>
    </source>
</reference>
<evidence type="ECO:0000256" key="5">
    <source>
        <dbReference type="ARBA" id="ARBA00023172"/>
    </source>
</evidence>
<dbReference type="PROSITE" id="PS01300">
    <property type="entry name" value="RECR"/>
    <property type="match status" value="1"/>
</dbReference>
<dbReference type="SMART" id="SM00493">
    <property type="entry name" value="TOPRIM"/>
    <property type="match status" value="1"/>
</dbReference>
<dbReference type="Pfam" id="PF21176">
    <property type="entry name" value="RecR_HhH"/>
    <property type="match status" value="1"/>
</dbReference>
<keyword evidence="5 7" id="KW-0233">DNA recombination</keyword>
<dbReference type="GO" id="GO:0003677">
    <property type="term" value="F:DNA binding"/>
    <property type="evidence" value="ECO:0007669"/>
    <property type="project" value="UniProtKB-UniRule"/>
</dbReference>
<evidence type="ECO:0000259" key="8">
    <source>
        <dbReference type="PROSITE" id="PS50880"/>
    </source>
</evidence>
<evidence type="ECO:0000256" key="3">
    <source>
        <dbReference type="ARBA" id="ARBA00022771"/>
    </source>
</evidence>
<dbReference type="NCBIfam" id="TIGR00615">
    <property type="entry name" value="recR"/>
    <property type="match status" value="1"/>
</dbReference>
<dbReference type="PANTHER" id="PTHR30446">
    <property type="entry name" value="RECOMBINATION PROTEIN RECR"/>
    <property type="match status" value="1"/>
</dbReference>